<dbReference type="EMBL" id="LNGF01000041">
    <property type="protein sequence ID" value="KYC46887.1"/>
    <property type="molecule type" value="Genomic_DNA"/>
</dbReference>
<dbReference type="InterPro" id="IPR013917">
    <property type="entry name" value="tRNA_wybutosine-synth"/>
</dbReference>
<feature type="binding site" evidence="9">
    <location>
        <position position="61"/>
    </location>
    <ligand>
        <name>[4Fe-4S] cluster</name>
        <dbReference type="ChEBI" id="CHEBI:49883"/>
        <label>2</label>
        <note>4Fe-4S-S-AdoMet</note>
    </ligand>
</feature>
<dbReference type="InterPro" id="IPR058240">
    <property type="entry name" value="rSAM_sf"/>
</dbReference>
<dbReference type="InterPro" id="IPR013785">
    <property type="entry name" value="Aldolase_TIM"/>
</dbReference>
<comment type="similarity">
    <text evidence="9">Belongs to the TYW1 family.</text>
</comment>
<evidence type="ECO:0000313" key="11">
    <source>
        <dbReference type="EMBL" id="KYC44629.1"/>
    </source>
</evidence>
<dbReference type="InterPro" id="IPR023993">
    <property type="entry name" value="TYW1_archaea"/>
</dbReference>
<dbReference type="AlphaFoldDB" id="A0A150IPJ7"/>
<dbReference type="GO" id="GO:0046872">
    <property type="term" value="F:metal ion binding"/>
    <property type="evidence" value="ECO:0007669"/>
    <property type="project" value="UniProtKB-KW"/>
</dbReference>
<dbReference type="NCBIfam" id="TIGR03972">
    <property type="entry name" value="rSAM_TYW1"/>
    <property type="match status" value="1"/>
</dbReference>
<feature type="binding site" evidence="9">
    <location>
        <position position="25"/>
    </location>
    <ligand>
        <name>[4Fe-4S] cluster</name>
        <dbReference type="ChEBI" id="CHEBI:49883"/>
        <label>1</label>
    </ligand>
</feature>
<comment type="cofactor">
    <cofactor evidence="9">
        <name>[4Fe-4S] cluster</name>
        <dbReference type="ChEBI" id="CHEBI:49883"/>
    </cofactor>
    <text evidence="9">Binds 2 [4Fe-4S] clusters. Binds 1 [4Fe-4S] cluster coordinated with 3 cysteines and an exchangeable S-adenosyl-L-methionine.</text>
</comment>
<dbReference type="GO" id="GO:0102521">
    <property type="term" value="F:tRNA-4-demethylwyosine synthase activity"/>
    <property type="evidence" value="ECO:0007669"/>
    <property type="project" value="UniProtKB-EC"/>
</dbReference>
<dbReference type="Proteomes" id="UP000092403">
    <property type="component" value="Unassembled WGS sequence"/>
</dbReference>
<keyword evidence="5 9" id="KW-0408">Iron</keyword>
<dbReference type="SFLD" id="SFLDG01071">
    <property type="entry name" value="tRNA_wybutosine-synthesizing"/>
    <property type="match status" value="1"/>
</dbReference>
<keyword evidence="1 9" id="KW-0004">4Fe-4S</keyword>
<proteinExistence type="inferred from homology"/>
<dbReference type="HAMAP" id="MF_01921">
    <property type="entry name" value="TYW1_archaea"/>
    <property type="match status" value="1"/>
</dbReference>
<evidence type="ECO:0000313" key="15">
    <source>
        <dbReference type="Proteomes" id="UP000092401"/>
    </source>
</evidence>
<dbReference type="GO" id="GO:0008033">
    <property type="term" value="P:tRNA processing"/>
    <property type="evidence" value="ECO:0007669"/>
    <property type="project" value="UniProtKB-UniRule"/>
</dbReference>
<comment type="subunit">
    <text evidence="9">Monomer.</text>
</comment>
<evidence type="ECO:0000313" key="13">
    <source>
        <dbReference type="EMBL" id="KYC49316.1"/>
    </source>
</evidence>
<dbReference type="SFLD" id="SFLDS00029">
    <property type="entry name" value="Radical_SAM"/>
    <property type="match status" value="1"/>
</dbReference>
<keyword evidence="7 9" id="KW-0456">Lyase</keyword>
<dbReference type="SFLD" id="SFLDF00284">
    <property type="entry name" value="tRNA_wybutosine-synthesizing"/>
    <property type="match status" value="1"/>
</dbReference>
<feature type="binding site" evidence="9">
    <location>
        <position position="65"/>
    </location>
    <ligand>
        <name>[4Fe-4S] cluster</name>
        <dbReference type="ChEBI" id="CHEBI:49883"/>
        <label>2</label>
        <note>4Fe-4S-S-AdoMet</note>
    </ligand>
</feature>
<dbReference type="Pfam" id="PF08608">
    <property type="entry name" value="Wyosine_form"/>
    <property type="match status" value="1"/>
</dbReference>
<comment type="caution">
    <text evidence="12">The sequence shown here is derived from an EMBL/GenBank/DDBJ whole genome shotgun (WGS) entry which is preliminary data.</text>
</comment>
<evidence type="ECO:0000313" key="14">
    <source>
        <dbReference type="Proteomes" id="UP000091929"/>
    </source>
</evidence>
<reference evidence="14 15" key="1">
    <citation type="journal article" date="2016" name="ISME J.">
        <title>Chasing the elusive Euryarchaeota class WSA2: genomes reveal a uniquely fastidious methyl-reducing methanogen.</title>
        <authorList>
            <person name="Nobu M.K."/>
            <person name="Narihiro T."/>
            <person name="Kuroda K."/>
            <person name="Mei R."/>
            <person name="Liu W.T."/>
        </authorList>
    </citation>
    <scope>NUCLEOTIDE SEQUENCE [LARGE SCALE GENOMIC DNA]</scope>
    <source>
        <strain evidence="11">B03fssc0709_Meth_Bin005</strain>
        <strain evidence="12">B15fssc0709_Meth_Bin003</strain>
        <strain evidence="13">BMIXfssc0709_Meth_Bin006</strain>
    </source>
</reference>
<dbReference type="GO" id="GO:0051539">
    <property type="term" value="F:4 iron, 4 sulfur cluster binding"/>
    <property type="evidence" value="ECO:0007669"/>
    <property type="project" value="UniProtKB-UniRule"/>
</dbReference>
<feature type="domain" description="Radical SAM core" evidence="10">
    <location>
        <begin position="44"/>
        <end position="289"/>
    </location>
</feature>
<dbReference type="InterPro" id="IPR034556">
    <property type="entry name" value="tRNA_wybutosine-synthase"/>
</dbReference>
<accession>A0A150IWE1</accession>
<dbReference type="Proteomes" id="UP000092401">
    <property type="component" value="Unassembled WGS sequence"/>
</dbReference>
<dbReference type="PATRIC" id="fig|1706438.3.peg.1570"/>
<feature type="binding site" evidence="9">
    <location>
        <position position="38"/>
    </location>
    <ligand>
        <name>[4Fe-4S] cluster</name>
        <dbReference type="ChEBI" id="CHEBI:49883"/>
        <label>1</label>
    </ligand>
</feature>
<name>A0A150IPJ7_9EURY</name>
<dbReference type="EMBL" id="LNJC01000039">
    <property type="protein sequence ID" value="KYC49316.1"/>
    <property type="molecule type" value="Genomic_DNA"/>
</dbReference>
<feature type="binding site" evidence="9">
    <location>
        <position position="68"/>
    </location>
    <ligand>
        <name>[4Fe-4S] cluster</name>
        <dbReference type="ChEBI" id="CHEBI:49883"/>
        <label>2</label>
        <note>4Fe-4S-S-AdoMet</note>
    </ligand>
</feature>
<evidence type="ECO:0000256" key="5">
    <source>
        <dbReference type="ARBA" id="ARBA00023004"/>
    </source>
</evidence>
<keyword evidence="2 9" id="KW-0949">S-adenosyl-L-methionine</keyword>
<keyword evidence="9" id="KW-0963">Cytoplasm</keyword>
<dbReference type="PROSITE" id="PS51918">
    <property type="entry name" value="RADICAL_SAM"/>
    <property type="match status" value="1"/>
</dbReference>
<sequence>MEKVWSILKRQKYRIVGAHSAVKICHWTKKSLTEDRVCYKQKFYGIESHRCLQMTPSVAWCTHKCLFCWRPIEYNEDNPSKYDDPETIIEGCIEAQRELLSGYHGFLEKVDINRLKEAENPTNVAISLAGEPTLYPDLSGLIDGFRKRNFSTFLVTNGTTPEVLASMSTYPDNLYITLPAPTKDTYEHICNPQIRDGWEKLNESLELLPKIKTKRRILRLTLVKDFNMNEIDQYSKLIEKANPDFIEAKAYMYVGYSRKRLEVENMPMFDEIIDFCKELEEKTGYKSIDSASESRVVLLSRD</sequence>
<evidence type="ECO:0000256" key="3">
    <source>
        <dbReference type="ARBA" id="ARBA00022694"/>
    </source>
</evidence>
<comment type="function">
    <text evidence="9">Component of the wyosine derivatives biosynthesis pathway that catalyzes the condensation of N-methylguanine with 2 carbon atoms from pyruvate to form the tricyclic 4-demethylwyosine (imG-14) on guanosine-37 of tRNA(Phe).</text>
</comment>
<dbReference type="CDD" id="cd01335">
    <property type="entry name" value="Radical_SAM"/>
    <property type="match status" value="1"/>
</dbReference>
<evidence type="ECO:0000259" key="10">
    <source>
        <dbReference type="PROSITE" id="PS51918"/>
    </source>
</evidence>
<keyword evidence="3 9" id="KW-0819">tRNA processing</keyword>
<keyword evidence="4 9" id="KW-0479">Metal-binding</keyword>
<evidence type="ECO:0000256" key="9">
    <source>
        <dbReference type="HAMAP-Rule" id="MF_01921"/>
    </source>
</evidence>
<protein>
    <recommendedName>
        <fullName evidence="9">S-adenosyl-L-methionine-dependent tRNA 4-demethylwyosine synthase</fullName>
        <ecNumber evidence="9">4.1.3.44</ecNumber>
    </recommendedName>
    <alternativeName>
        <fullName evidence="9">tRNA wyosine derivatives biosynthesis protein Taw1</fullName>
    </alternativeName>
</protein>
<evidence type="ECO:0000256" key="1">
    <source>
        <dbReference type="ARBA" id="ARBA00022485"/>
    </source>
</evidence>
<dbReference type="PATRIC" id="fig|1706436.3.peg.1585"/>
<comment type="subcellular location">
    <subcellularLocation>
        <location evidence="9">Cytoplasm</location>
    </subcellularLocation>
</comment>
<gene>
    <name evidence="9 12" type="primary">taw1</name>
    <name evidence="11" type="ORF">APG10_01567</name>
    <name evidence="12" type="ORF">APG11_01606</name>
    <name evidence="13" type="ORF">APG12_01564</name>
</gene>
<accession>A0A150II44</accession>
<dbReference type="Gene3D" id="3.20.20.70">
    <property type="entry name" value="Aldolase class I"/>
    <property type="match status" value="1"/>
</dbReference>
<evidence type="ECO:0000256" key="8">
    <source>
        <dbReference type="ARBA" id="ARBA00049466"/>
    </source>
</evidence>
<evidence type="ECO:0000313" key="12">
    <source>
        <dbReference type="EMBL" id="KYC46887.1"/>
    </source>
</evidence>
<dbReference type="Pfam" id="PF04055">
    <property type="entry name" value="Radical_SAM"/>
    <property type="match status" value="1"/>
</dbReference>
<dbReference type="InterPro" id="IPR007197">
    <property type="entry name" value="rSAM"/>
</dbReference>
<dbReference type="EC" id="4.1.3.44" evidence="9"/>
<dbReference type="SUPFAM" id="SSF102114">
    <property type="entry name" value="Radical SAM enzymes"/>
    <property type="match status" value="1"/>
</dbReference>
<accession>A0A150IPJ7</accession>
<evidence type="ECO:0000256" key="4">
    <source>
        <dbReference type="ARBA" id="ARBA00022723"/>
    </source>
</evidence>
<evidence type="ECO:0000256" key="7">
    <source>
        <dbReference type="ARBA" id="ARBA00023239"/>
    </source>
</evidence>
<keyword evidence="6 9" id="KW-0411">Iron-sulfur</keyword>
<dbReference type="Proteomes" id="UP000091929">
    <property type="component" value="Unassembled WGS sequence"/>
</dbReference>
<dbReference type="EMBL" id="LNGE01000051">
    <property type="protein sequence ID" value="KYC44629.1"/>
    <property type="molecule type" value="Genomic_DNA"/>
</dbReference>
<dbReference type="PANTHER" id="PTHR13930">
    <property type="entry name" value="S-ADENOSYL-L-METHIONINE-DEPENDENT TRNA 4-DEMETHYLWYOSINE SYNTHASE"/>
    <property type="match status" value="1"/>
</dbReference>
<evidence type="ECO:0000256" key="2">
    <source>
        <dbReference type="ARBA" id="ARBA00022691"/>
    </source>
</evidence>
<organism evidence="12 14">
    <name type="scientific">Candidatus Methanofastidiosum methylothiophilum</name>
    <dbReference type="NCBI Taxonomy" id="1705564"/>
    <lineage>
        <taxon>Archaea</taxon>
        <taxon>Methanobacteriati</taxon>
        <taxon>Methanobacteriota</taxon>
        <taxon>Stenosarchaea group</taxon>
        <taxon>Candidatus Methanofastidiosia</taxon>
        <taxon>Candidatus Methanofastidiosales</taxon>
        <taxon>Candidatus Methanofastidiosaceae</taxon>
        <taxon>Candidatus Methanofastidiosum</taxon>
    </lineage>
</organism>
<dbReference type="GO" id="GO:0005737">
    <property type="term" value="C:cytoplasm"/>
    <property type="evidence" value="ECO:0007669"/>
    <property type="project" value="UniProtKB-SubCell"/>
</dbReference>
<feature type="binding site" evidence="9">
    <location>
        <position position="51"/>
    </location>
    <ligand>
        <name>[4Fe-4S] cluster</name>
        <dbReference type="ChEBI" id="CHEBI:49883"/>
        <label>1</label>
    </ligand>
</feature>
<dbReference type="PANTHER" id="PTHR13930:SF0">
    <property type="entry name" value="S-ADENOSYL-L-METHIONINE-DEPENDENT TRNA 4-DEMETHYLWYOSINE SYNTHASE TYW1-RELATED"/>
    <property type="match status" value="1"/>
</dbReference>
<comment type="catalytic activity">
    <reaction evidence="8 9">
        <text>N(1)-methylguanosine(37) in tRNA(Phe) + pyruvate + S-adenosyl-L-methionine = 4-demethylwyosine(37) in tRNA(Phe) + 5'-deoxyadenosine + L-methionine + CO2 + H2O</text>
        <dbReference type="Rhea" id="RHEA:36347"/>
        <dbReference type="Rhea" id="RHEA-COMP:10164"/>
        <dbReference type="Rhea" id="RHEA-COMP:10165"/>
        <dbReference type="ChEBI" id="CHEBI:15361"/>
        <dbReference type="ChEBI" id="CHEBI:15377"/>
        <dbReference type="ChEBI" id="CHEBI:16526"/>
        <dbReference type="ChEBI" id="CHEBI:17319"/>
        <dbReference type="ChEBI" id="CHEBI:57844"/>
        <dbReference type="ChEBI" id="CHEBI:59789"/>
        <dbReference type="ChEBI" id="CHEBI:64315"/>
        <dbReference type="ChEBI" id="CHEBI:73542"/>
        <dbReference type="EC" id="4.1.3.44"/>
    </reaction>
</comment>
<dbReference type="PATRIC" id="fig|1706437.3.peg.1612"/>
<evidence type="ECO:0000256" key="6">
    <source>
        <dbReference type="ARBA" id="ARBA00023014"/>
    </source>
</evidence>